<dbReference type="Gene3D" id="3.30.70.100">
    <property type="match status" value="1"/>
</dbReference>
<dbReference type="SUPFAM" id="SSF54909">
    <property type="entry name" value="Dimeric alpha+beta barrel"/>
    <property type="match status" value="1"/>
</dbReference>
<dbReference type="PANTHER" id="PTHR37811">
    <property type="entry name" value="BLL5343 PROTEIN"/>
    <property type="match status" value="1"/>
</dbReference>
<gene>
    <name evidence="1" type="ORF">C9J01_21065</name>
</gene>
<organism evidence="1 2">
    <name type="scientific">Photobacterium rosenbergii</name>
    <dbReference type="NCBI Taxonomy" id="294936"/>
    <lineage>
        <taxon>Bacteria</taxon>
        <taxon>Pseudomonadati</taxon>
        <taxon>Pseudomonadota</taxon>
        <taxon>Gammaproteobacteria</taxon>
        <taxon>Vibrionales</taxon>
        <taxon>Vibrionaceae</taxon>
        <taxon>Photobacterium</taxon>
    </lineage>
</organism>
<name>A0A2T3N8D2_9GAMM</name>
<protein>
    <submittedName>
        <fullName evidence="1">Antibiotic biosynthesis monooxygenase</fullName>
    </submittedName>
</protein>
<keyword evidence="1" id="KW-0503">Monooxygenase</keyword>
<sequence>MFAVIFRAKTGHQDAQYSEMVAVMRELAFGKYGCLDFIAVTEGDQEIAISYWETEEDIQRWHQDSQHAVAQQLGREKWYQSYTVQVVEVKRQYSFQNI</sequence>
<proteinExistence type="predicted"/>
<dbReference type="InterPro" id="IPR011008">
    <property type="entry name" value="Dimeric_a/b-barrel"/>
</dbReference>
<reference evidence="1 2" key="1">
    <citation type="submission" date="2018-03" db="EMBL/GenBank/DDBJ databases">
        <title>Whole genome sequencing of Histamine producing bacteria.</title>
        <authorList>
            <person name="Butler K."/>
        </authorList>
    </citation>
    <scope>NUCLEOTIDE SEQUENCE [LARGE SCALE GENOMIC DNA]</scope>
    <source>
        <strain evidence="1 2">DSM 19138</strain>
    </source>
</reference>
<dbReference type="PANTHER" id="PTHR37811:SF2">
    <property type="entry name" value="ABM DOMAIN-CONTAINING PROTEIN"/>
    <property type="match status" value="1"/>
</dbReference>
<dbReference type="InterPro" id="IPR052936">
    <property type="entry name" value="Jasmonate_Hydroxylase-like"/>
</dbReference>
<evidence type="ECO:0000313" key="2">
    <source>
        <dbReference type="Proteomes" id="UP000241346"/>
    </source>
</evidence>
<evidence type="ECO:0000313" key="1">
    <source>
        <dbReference type="EMBL" id="PSW09458.1"/>
    </source>
</evidence>
<dbReference type="Proteomes" id="UP000241346">
    <property type="component" value="Unassembled WGS sequence"/>
</dbReference>
<comment type="caution">
    <text evidence="1">The sequence shown here is derived from an EMBL/GenBank/DDBJ whole genome shotgun (WGS) entry which is preliminary data.</text>
</comment>
<dbReference type="EMBL" id="PYMB01000015">
    <property type="protein sequence ID" value="PSW09458.1"/>
    <property type="molecule type" value="Genomic_DNA"/>
</dbReference>
<accession>A0A2T3N8D2</accession>
<dbReference type="RefSeq" id="WP_107300151.1">
    <property type="nucleotide sequence ID" value="NZ_PYMB01000015.1"/>
</dbReference>
<dbReference type="AlphaFoldDB" id="A0A2T3N8D2"/>
<dbReference type="GO" id="GO:0004497">
    <property type="term" value="F:monooxygenase activity"/>
    <property type="evidence" value="ECO:0007669"/>
    <property type="project" value="UniProtKB-KW"/>
</dbReference>
<keyword evidence="1" id="KW-0560">Oxidoreductase</keyword>
<dbReference type="OrthoDB" id="9797060at2"/>